<keyword evidence="9" id="KW-1185">Reference proteome</keyword>
<dbReference type="PANTHER" id="PTHR16133:SF0">
    <property type="entry name" value="ZINC_IRON REGULATED TRANSPORTER-RELATED PROTEIN 102B, ISOFORM E"/>
    <property type="match status" value="1"/>
</dbReference>
<dbReference type="EMBL" id="JACAZI010000003">
    <property type="protein sequence ID" value="KAF7365001.1"/>
    <property type="molecule type" value="Genomic_DNA"/>
</dbReference>
<feature type="transmembrane region" description="Helical" evidence="7">
    <location>
        <begin position="262"/>
        <end position="281"/>
    </location>
</feature>
<evidence type="ECO:0000256" key="3">
    <source>
        <dbReference type="ARBA" id="ARBA00022692"/>
    </source>
</evidence>
<evidence type="ECO:0000313" key="9">
    <source>
        <dbReference type="Proteomes" id="UP000620124"/>
    </source>
</evidence>
<sequence>MFALLVMSALLGASSFLFGMLPLSFVFSKHHITRFSTLGSGILIGTALGVIIPEGIETLAHASDKLPTNQIALSLIAGFTFMMVVEQLIAPHSHSHGHGTNSGSVALHAVGQQSGSTTVEFDAEMGDMEQPDPPSSGGFMQVDASASLTEINGSRAKAYPLTFGLIMHGLADGLALGVSSLSDPGASSSDASHRDLSFIVFLALIIHKAPTSLALTTSLLNTSLPRPECRKHLAFFAASTPFGAIVSYALLSFFSAGAQGSWTGLALLVSGGTFLYVATVLQDVSHGPDEASTGELSPNIRVSLIATTFAVVGSGRFNARGKIRTHVKYRSEPDHCV</sequence>
<dbReference type="Pfam" id="PF02535">
    <property type="entry name" value="Zip"/>
    <property type="match status" value="1"/>
</dbReference>
<keyword evidence="6 7" id="KW-0472">Membrane</keyword>
<feature type="transmembrane region" description="Helical" evidence="7">
    <location>
        <begin position="233"/>
        <end position="256"/>
    </location>
</feature>
<comment type="caution">
    <text evidence="8">The sequence shown here is derived from an EMBL/GenBank/DDBJ whole genome shotgun (WGS) entry which is preliminary data.</text>
</comment>
<evidence type="ECO:0000313" key="8">
    <source>
        <dbReference type="EMBL" id="KAF7365001.1"/>
    </source>
</evidence>
<reference evidence="8" key="1">
    <citation type="submission" date="2020-05" db="EMBL/GenBank/DDBJ databases">
        <title>Mycena genomes resolve the evolution of fungal bioluminescence.</title>
        <authorList>
            <person name="Tsai I.J."/>
        </authorList>
    </citation>
    <scope>NUCLEOTIDE SEQUENCE</scope>
    <source>
        <strain evidence="8">CCC161011</strain>
    </source>
</reference>
<dbReference type="GO" id="GO:0000139">
    <property type="term" value="C:Golgi membrane"/>
    <property type="evidence" value="ECO:0007669"/>
    <property type="project" value="UniProtKB-SubCell"/>
</dbReference>
<evidence type="ECO:0000256" key="7">
    <source>
        <dbReference type="SAM" id="Phobius"/>
    </source>
</evidence>
<accession>A0A8H6YVD8</accession>
<evidence type="ECO:0000256" key="1">
    <source>
        <dbReference type="ARBA" id="ARBA00004127"/>
    </source>
</evidence>
<feature type="transmembrane region" description="Helical" evidence="7">
    <location>
        <begin position="72"/>
        <end position="90"/>
    </location>
</feature>
<dbReference type="OrthoDB" id="19859at2759"/>
<protein>
    <submittedName>
        <fullName evidence="8">Beta-lactamase class penicillin binding protein</fullName>
    </submittedName>
</protein>
<comment type="subcellular location">
    <subcellularLocation>
        <location evidence="1">Endomembrane system</location>
        <topology evidence="1">Multi-pass membrane protein</topology>
    </subcellularLocation>
    <subcellularLocation>
        <location evidence="2">Golgi apparatus membrane</location>
    </subcellularLocation>
</comment>
<keyword evidence="4 7" id="KW-1133">Transmembrane helix</keyword>
<dbReference type="InterPro" id="IPR003689">
    <property type="entry name" value="ZIP"/>
</dbReference>
<keyword evidence="5" id="KW-0333">Golgi apparatus</keyword>
<gene>
    <name evidence="8" type="ORF">MVEN_00371200</name>
</gene>
<keyword evidence="3 7" id="KW-0812">Transmembrane</keyword>
<proteinExistence type="predicted"/>
<dbReference type="GO" id="GO:0006829">
    <property type="term" value="P:zinc ion transport"/>
    <property type="evidence" value="ECO:0007669"/>
    <property type="project" value="InterPro"/>
</dbReference>
<dbReference type="GO" id="GO:0046873">
    <property type="term" value="F:metal ion transmembrane transporter activity"/>
    <property type="evidence" value="ECO:0007669"/>
    <property type="project" value="InterPro"/>
</dbReference>
<evidence type="ECO:0000256" key="4">
    <source>
        <dbReference type="ARBA" id="ARBA00022989"/>
    </source>
</evidence>
<feature type="transmembrane region" description="Helical" evidence="7">
    <location>
        <begin position="35"/>
        <end position="52"/>
    </location>
</feature>
<dbReference type="AlphaFoldDB" id="A0A8H6YVD8"/>
<organism evidence="8 9">
    <name type="scientific">Mycena venus</name>
    <dbReference type="NCBI Taxonomy" id="2733690"/>
    <lineage>
        <taxon>Eukaryota</taxon>
        <taxon>Fungi</taxon>
        <taxon>Dikarya</taxon>
        <taxon>Basidiomycota</taxon>
        <taxon>Agaricomycotina</taxon>
        <taxon>Agaricomycetes</taxon>
        <taxon>Agaricomycetidae</taxon>
        <taxon>Agaricales</taxon>
        <taxon>Marasmiineae</taxon>
        <taxon>Mycenaceae</taxon>
        <taxon>Mycena</taxon>
    </lineage>
</organism>
<dbReference type="Proteomes" id="UP000620124">
    <property type="component" value="Unassembled WGS sequence"/>
</dbReference>
<dbReference type="PANTHER" id="PTHR16133">
    <property type="entry name" value="SOLUTE CARRIER FAMILY 39 ZINC TRANSPORTER , MEMBER 9-RELATED"/>
    <property type="match status" value="1"/>
</dbReference>
<name>A0A8H6YVD8_9AGAR</name>
<evidence type="ECO:0000256" key="6">
    <source>
        <dbReference type="ARBA" id="ARBA00023136"/>
    </source>
</evidence>
<feature type="transmembrane region" description="Helical" evidence="7">
    <location>
        <begin position="198"/>
        <end position="221"/>
    </location>
</feature>
<dbReference type="InterPro" id="IPR045891">
    <property type="entry name" value="ZIP9"/>
</dbReference>
<evidence type="ECO:0000256" key="2">
    <source>
        <dbReference type="ARBA" id="ARBA00004394"/>
    </source>
</evidence>
<evidence type="ECO:0000256" key="5">
    <source>
        <dbReference type="ARBA" id="ARBA00023034"/>
    </source>
</evidence>
<feature type="transmembrane region" description="Helical" evidence="7">
    <location>
        <begin position="6"/>
        <end position="28"/>
    </location>
</feature>